<comment type="caution">
    <text evidence="3">The sequence shown here is derived from an EMBL/GenBank/DDBJ whole genome shotgun (WGS) entry which is preliminary data.</text>
</comment>
<reference evidence="3 4" key="1">
    <citation type="journal article" date="2014" name="Int. J. Syst. Evol. Microbiol.">
        <title>Complete genome sequence of Corynebacterium casei LMG S-19264T (=DSM 44701T), isolated from a smear-ripened cheese.</title>
        <authorList>
            <consortium name="US DOE Joint Genome Institute (JGI-PGF)"/>
            <person name="Walter F."/>
            <person name="Albersmeier A."/>
            <person name="Kalinowski J."/>
            <person name="Ruckert C."/>
        </authorList>
    </citation>
    <scope>NUCLEOTIDE SEQUENCE [LARGE SCALE GENOMIC DNA]</scope>
    <source>
        <strain evidence="3 4">NBRC 112785</strain>
    </source>
</reference>
<keyword evidence="4" id="KW-1185">Reference proteome</keyword>
<feature type="chain" id="PRO_5041304359" description="DUF3466 family protein" evidence="2">
    <location>
        <begin position="27"/>
        <end position="597"/>
    </location>
</feature>
<accession>A0AA37TXD6</accession>
<dbReference type="Proteomes" id="UP001157439">
    <property type="component" value="Unassembled WGS sequence"/>
</dbReference>
<evidence type="ECO:0008006" key="5">
    <source>
        <dbReference type="Google" id="ProtNLM"/>
    </source>
</evidence>
<evidence type="ECO:0000256" key="2">
    <source>
        <dbReference type="SAM" id="SignalP"/>
    </source>
</evidence>
<dbReference type="InterPro" id="IPR022562">
    <property type="entry name" value="DUF3466"/>
</dbReference>
<feature type="signal peptide" evidence="2">
    <location>
        <begin position="1"/>
        <end position="26"/>
    </location>
</feature>
<dbReference type="Pfam" id="PF11949">
    <property type="entry name" value="DUF3466"/>
    <property type="match status" value="1"/>
</dbReference>
<gene>
    <name evidence="3" type="ORF">GCM10007894_25860</name>
</gene>
<name>A0AA37TXD6_9GAMM</name>
<organism evidence="3 4">
    <name type="scientific">Paraferrimonas haliotis</name>
    <dbReference type="NCBI Taxonomy" id="2013866"/>
    <lineage>
        <taxon>Bacteria</taxon>
        <taxon>Pseudomonadati</taxon>
        <taxon>Pseudomonadota</taxon>
        <taxon>Gammaproteobacteria</taxon>
        <taxon>Alteromonadales</taxon>
        <taxon>Ferrimonadaceae</taxon>
        <taxon>Paraferrimonas</taxon>
    </lineage>
</organism>
<proteinExistence type="predicted"/>
<evidence type="ECO:0000313" key="4">
    <source>
        <dbReference type="Proteomes" id="UP001157439"/>
    </source>
</evidence>
<dbReference type="AlphaFoldDB" id="A0AA37TXD6"/>
<evidence type="ECO:0000256" key="1">
    <source>
        <dbReference type="SAM" id="MobiDB-lite"/>
    </source>
</evidence>
<protein>
    <recommendedName>
        <fullName evidence="5">DUF3466 family protein</fullName>
    </recommendedName>
</protein>
<evidence type="ECO:0000313" key="3">
    <source>
        <dbReference type="EMBL" id="GLS84609.1"/>
    </source>
</evidence>
<dbReference type="RefSeq" id="WP_095499077.1">
    <property type="nucleotide sequence ID" value="NZ_BSPO01000003.1"/>
</dbReference>
<dbReference type="EMBL" id="BSPO01000003">
    <property type="protein sequence ID" value="GLS84609.1"/>
    <property type="molecule type" value="Genomic_DNA"/>
</dbReference>
<sequence>MKAAKPLVYSALSVTLLGALSAPAVAKPVYEIVNIDDYDLPTLLGTRTSYGKAGNTLGEVIGTSNGRRTTTDFDSDSGISDSEVTYLNVTRPIVADLFTFTANETTNWQLQFDPIIDTTPPSEVDSPNTTDSVYFGSNDSGTKVGYASGPVSTLPIPPDEDADEDDPDTWYYREFEQRAFYKVGDQDPVFLPPSITSYEGYNIGGLSQAVSINESNVAVGYGSTELTAGGKSYIDNCIENLEENPDTALPIDVCIQTGQFPVNGSIRIGYQTRAFKWQDNNGVVEPVQLEFPIDIDEDDTRLYLAQALGVNNNGVVVGRSHTYRDGDTSSLRYDAVWWTPDNKINQITFNNWDIFDSIAYDINDNGLMIGRSQRYISGYPRYKFFVLDTNEADPRIHEPLDFATTTTDLSSYPRSINNAGQVTGNIEVDYRKDTVRRRHAFLYDHRDESFEDVNNLLTCESKGFEPDGDSWKRHEVTVTDGRGDTFTYQTIIEVVEGNKILEDGTIIGTAFVSKPNYEVDEEGKVIIGDNGMPFFVLNANGDPITTLIPRIAVLKPTSSGEVCTYEDDISNPVYKRKGAALWWLLLAAPLIWWRRRS</sequence>
<keyword evidence="2" id="KW-0732">Signal</keyword>
<feature type="region of interest" description="Disordered" evidence="1">
    <location>
        <begin position="146"/>
        <end position="165"/>
    </location>
</feature>